<proteinExistence type="predicted"/>
<dbReference type="Pfam" id="PF00098">
    <property type="entry name" value="zf-CCHC"/>
    <property type="match status" value="1"/>
</dbReference>
<dbReference type="InterPro" id="IPR013103">
    <property type="entry name" value="RVT_2"/>
</dbReference>
<feature type="domain" description="CCHC-type" evidence="3">
    <location>
        <begin position="255"/>
        <end position="270"/>
    </location>
</feature>
<dbReference type="EMBL" id="KV918827">
    <property type="protein sequence ID" value="OSX77831.1"/>
    <property type="molecule type" value="Genomic_DNA"/>
</dbReference>
<dbReference type="GO" id="GO:0008270">
    <property type="term" value="F:zinc ion binding"/>
    <property type="evidence" value="ECO:0007669"/>
    <property type="project" value="UniProtKB-KW"/>
</dbReference>
<sequence>MTPPSSPRAVAAAAAAAAASSAATRAALDVADGSSRIAAPAWSGPEGFAKYEEDVTVWRFLTSLPANKLGGSMRMALTGVAAEAARQIPVAALIEDKGHVALLNALRTAFGGSDGQRGHAAYRRLRVLYRGDRSMEVYLADMAVALADCRAHGYSLEGKLAAALILDQAGLDTSQQASTVALAASLRGEAGSEEGAVSTALRDLWGGASVLKAAPDAVMMVVTYAEHQALAARQTTPRPRPRRMPRSPKGDDVGCWHCGITGHIRRDCRKRLAEEAARGGAPPGGGGASSGAGGGMGGGGGGGSDGGEAAYAVQETCHLVLMATGAAEPSLAGPAGDVILDIGATATVAGAAWVAAYLALLSPVDQARVRSTRGLAVFTFGGGASQRAVERLDLPVRVGGARCLVSVWVVAGSLPLLLSRRSLASLGAVLDVAAGRLTVSVLDVTVSLALSAAGHLTFNAVTGQGRVLGVSGPAPVRAVALVAVLAAVLDQDSAGLDRAVRKLHTQYGHCSAARLIGLLRDQGVTDAAVFRAVTAATTACDACRRDGPRPPRPLVAIPKSLPFNDTVAVDLAFLPPLGMFLHMVDLGTRFSKAVALANKETATVTQALLSGWLSHHGAPRAILADSGAEFDSSLFLSLAERFNVATLSTAAQSHHSIGVVERHNAVVKTMVRRLRPDYPSAPLQELLDAACLAKNSMSVHNGASPFQLMSGSAPRLPAALTDGLPALGAGRVAGDDALRTTLSLLHAARVAHTQAEADVSLRRALARNATNVPPRAWAVGDVVYYWTEGVRFSPGAWRGPAHVTDVAVAKDAVRLQHGNRWVTRPGSQVRLVAGEATPSAPPASAAAGPSPPASAASSAAAADDASAALGPGAGATASMLANARAALSRVGSPPPPPPPPPPAARSAWSGRTRGRAAAPVCFATAPAADAASDGASLRDRRVTAASAVELRGVGRAALGALAGPSGPPAVARVDAPIGLRPGSCGSSGSAGSPVSPLAAAAAAAPPTADNDATHACHLFALRQSLACETCPPGAARERRLVRARAHLLGALAASDSLAAALQRSGRAEHRAFLGAWMDLSVFEEVAFAGQRVLSTRWVLTVKEPESPTAPPRRKARLVVRGFEDPDRDAVDSTSPTASRATLRTVFSALASAGFLPRSLDVRTAFLQGMPLDRPTTVFVQPPPQARAPAGVIWRLRKCAYGLTDAPRRWYESVLALMRSLSLVRSSVDHGLFARHADGALELAVAVHVDDFLFGGTPAAVASFEAVLRARFAAGPTSVGAFTFTGLSVRSDQDDASGALTLSVNQDAYVDSIDSLVLPDAHRAAPTTPLTAAELTLYRRATGALLWATGQTQPFLACAAALLARRFTCAVVADLRAANRVIAAARAARPLPLTFPPVGSGGRLRLFVDASSVKTGVPVAHTGYAVFASPASVPAGWLAPDAPLTLLAYGSHRQRRVTHSSFAAEVYAMLEGVRAATEVAAVHALLSTGDEYQLAPLDVYTDNLSLYNTLDAAGVVTPKEVGAAVQELRELYHAGALATVTWLRAHGQLADILTKPNRRSALADALRSGCFGVRLGPSDFLSKSSSARASPLVGSV</sequence>
<dbReference type="SUPFAM" id="SSF53098">
    <property type="entry name" value="Ribonuclease H-like"/>
    <property type="match status" value="1"/>
</dbReference>
<dbReference type="PANTHER" id="PTHR37984:SF5">
    <property type="entry name" value="PROTEIN NYNRIN-LIKE"/>
    <property type="match status" value="1"/>
</dbReference>
<dbReference type="PANTHER" id="PTHR37984">
    <property type="entry name" value="PROTEIN CBG26694"/>
    <property type="match status" value="1"/>
</dbReference>
<feature type="region of interest" description="Disordered" evidence="2">
    <location>
        <begin position="232"/>
        <end position="252"/>
    </location>
</feature>
<organism evidence="5 6">
    <name type="scientific">Porphyra umbilicalis</name>
    <name type="common">Purple laver</name>
    <name type="synonym">Red alga</name>
    <dbReference type="NCBI Taxonomy" id="2786"/>
    <lineage>
        <taxon>Eukaryota</taxon>
        <taxon>Rhodophyta</taxon>
        <taxon>Bangiophyceae</taxon>
        <taxon>Bangiales</taxon>
        <taxon>Bangiaceae</taxon>
        <taxon>Porphyra</taxon>
    </lineage>
</organism>
<dbReference type="SUPFAM" id="SSF57756">
    <property type="entry name" value="Retrovirus zinc finger-like domains"/>
    <property type="match status" value="1"/>
</dbReference>
<dbReference type="PROSITE" id="PS50994">
    <property type="entry name" value="INTEGRASE"/>
    <property type="match status" value="1"/>
</dbReference>
<evidence type="ECO:0000259" key="3">
    <source>
        <dbReference type="PROSITE" id="PS50158"/>
    </source>
</evidence>
<evidence type="ECO:0000313" key="5">
    <source>
        <dbReference type="EMBL" id="OSX77831.1"/>
    </source>
</evidence>
<dbReference type="Pfam" id="PF07727">
    <property type="entry name" value="RVT_2"/>
    <property type="match status" value="1"/>
</dbReference>
<feature type="region of interest" description="Disordered" evidence="2">
    <location>
        <begin position="275"/>
        <end position="305"/>
    </location>
</feature>
<reference evidence="5 6" key="1">
    <citation type="submission" date="2017-03" db="EMBL/GenBank/DDBJ databases">
        <title>WGS assembly of Porphyra umbilicalis.</title>
        <authorList>
            <person name="Brawley S.H."/>
            <person name="Blouin N.A."/>
            <person name="Ficko-Blean E."/>
            <person name="Wheeler G.L."/>
            <person name="Lohr M."/>
            <person name="Goodson H.V."/>
            <person name="Jenkins J.W."/>
            <person name="Blaby-Haas C.E."/>
            <person name="Helliwell K.E."/>
            <person name="Chan C."/>
            <person name="Marriage T."/>
            <person name="Bhattacharya D."/>
            <person name="Klein A.S."/>
            <person name="Badis Y."/>
            <person name="Brodie J."/>
            <person name="Cao Y."/>
            <person name="Collen J."/>
            <person name="Dittami S.M."/>
            <person name="Gachon C.M."/>
            <person name="Green B.R."/>
            <person name="Karpowicz S."/>
            <person name="Kim J.W."/>
            <person name="Kudahl U."/>
            <person name="Lin S."/>
            <person name="Michel G."/>
            <person name="Mittag M."/>
            <person name="Olson B.J."/>
            <person name="Pangilinan J."/>
            <person name="Peng Y."/>
            <person name="Qiu H."/>
            <person name="Shu S."/>
            <person name="Singer J.T."/>
            <person name="Smith A.G."/>
            <person name="Sprecher B.N."/>
            <person name="Wagner V."/>
            <person name="Wang W."/>
            <person name="Wang Z.-Y."/>
            <person name="Yan J."/>
            <person name="Yarish C."/>
            <person name="Zoeuner-Riek S."/>
            <person name="Zhuang Y."/>
            <person name="Zou Y."/>
            <person name="Lindquist E.A."/>
            <person name="Grimwood J."/>
            <person name="Barry K."/>
            <person name="Rokhsar D.S."/>
            <person name="Schmutz J."/>
            <person name="Stiller J.W."/>
            <person name="Grossman A.R."/>
            <person name="Prochnik S.E."/>
        </authorList>
    </citation>
    <scope>NUCLEOTIDE SEQUENCE [LARGE SCALE GENOMIC DNA]</scope>
    <source>
        <strain evidence="5">4086291</strain>
    </source>
</reference>
<accession>A0A1X6PAB3</accession>
<dbReference type="InterPro" id="IPR050951">
    <property type="entry name" value="Retrovirus_Pol_polyprotein"/>
</dbReference>
<evidence type="ECO:0000259" key="4">
    <source>
        <dbReference type="PROSITE" id="PS50994"/>
    </source>
</evidence>
<name>A0A1X6PAB3_PORUM</name>
<dbReference type="PROSITE" id="PS50158">
    <property type="entry name" value="ZF_CCHC"/>
    <property type="match status" value="1"/>
</dbReference>
<keyword evidence="1" id="KW-0862">Zinc</keyword>
<dbReference type="InterPro" id="IPR012337">
    <property type="entry name" value="RNaseH-like_sf"/>
</dbReference>
<dbReference type="Gene3D" id="3.30.420.10">
    <property type="entry name" value="Ribonuclease H-like superfamily/Ribonuclease H"/>
    <property type="match status" value="1"/>
</dbReference>
<feature type="compositionally biased region" description="Pro residues" evidence="2">
    <location>
        <begin position="892"/>
        <end position="903"/>
    </location>
</feature>
<keyword evidence="1" id="KW-0479">Metal-binding</keyword>
<evidence type="ECO:0000313" key="6">
    <source>
        <dbReference type="Proteomes" id="UP000218209"/>
    </source>
</evidence>
<feature type="region of interest" description="Disordered" evidence="2">
    <location>
        <begin position="886"/>
        <end position="911"/>
    </location>
</feature>
<dbReference type="GO" id="GO:0003676">
    <property type="term" value="F:nucleic acid binding"/>
    <property type="evidence" value="ECO:0007669"/>
    <property type="project" value="InterPro"/>
</dbReference>
<keyword evidence="6" id="KW-1185">Reference proteome</keyword>
<dbReference type="InterPro" id="IPR036875">
    <property type="entry name" value="Znf_CCHC_sf"/>
</dbReference>
<dbReference type="SMART" id="SM00343">
    <property type="entry name" value="ZnF_C2HC"/>
    <property type="match status" value="1"/>
</dbReference>
<evidence type="ECO:0000256" key="1">
    <source>
        <dbReference type="PROSITE-ProRule" id="PRU00047"/>
    </source>
</evidence>
<dbReference type="Proteomes" id="UP000218209">
    <property type="component" value="Unassembled WGS sequence"/>
</dbReference>
<feature type="region of interest" description="Disordered" evidence="2">
    <location>
        <begin position="835"/>
        <end position="858"/>
    </location>
</feature>
<feature type="compositionally biased region" description="Gly residues" evidence="2">
    <location>
        <begin position="281"/>
        <end position="305"/>
    </location>
</feature>
<dbReference type="OrthoDB" id="409273at2759"/>
<keyword evidence="1" id="KW-0863">Zinc-finger</keyword>
<evidence type="ECO:0000256" key="2">
    <source>
        <dbReference type="SAM" id="MobiDB-lite"/>
    </source>
</evidence>
<feature type="domain" description="Integrase catalytic" evidence="4">
    <location>
        <begin position="558"/>
        <end position="713"/>
    </location>
</feature>
<dbReference type="GO" id="GO:0015074">
    <property type="term" value="P:DNA integration"/>
    <property type="evidence" value="ECO:0007669"/>
    <property type="project" value="InterPro"/>
</dbReference>
<dbReference type="InterPro" id="IPR001584">
    <property type="entry name" value="Integrase_cat-core"/>
</dbReference>
<gene>
    <name evidence="5" type="ORF">BU14_0131s0014</name>
</gene>
<dbReference type="InterPro" id="IPR036397">
    <property type="entry name" value="RNaseH_sf"/>
</dbReference>
<dbReference type="InterPro" id="IPR001878">
    <property type="entry name" value="Znf_CCHC"/>
</dbReference>
<protein>
    <submittedName>
        <fullName evidence="5">Uncharacterized protein</fullName>
    </submittedName>
</protein>